<dbReference type="RefSeq" id="WP_220116300.1">
    <property type="nucleotide sequence ID" value="NZ_JAHZUY010000006.1"/>
</dbReference>
<sequence length="119" mass="12716">MPAARALRPSGLAPEALADPRVLALCARTRCEADPETAFPTYFSGGVEVELRDGRRLRRHVRVNRSAGERALGEAEVSAKFLAAAGPVFDSARAERARQAILALDRAPVREAARALAAP</sequence>
<comment type="caution">
    <text evidence="2">The sequence shown here is derived from an EMBL/GenBank/DDBJ whole genome shotgun (WGS) entry which is preliminary data.</text>
</comment>
<dbReference type="Gene3D" id="3.30.1330.120">
    <property type="entry name" value="2-methylcitrate dehydratase PrpD"/>
    <property type="match status" value="1"/>
</dbReference>
<accession>A0ABS7EZA2</accession>
<protein>
    <submittedName>
        <fullName evidence="2">MmgE/PrpD family protein</fullName>
    </submittedName>
</protein>
<dbReference type="InterPro" id="IPR042188">
    <property type="entry name" value="MmgE/PrpD_sf_2"/>
</dbReference>
<evidence type="ECO:0000313" key="2">
    <source>
        <dbReference type="EMBL" id="MBW8268697.1"/>
    </source>
</evidence>
<dbReference type="Proteomes" id="UP001519924">
    <property type="component" value="Unassembled WGS sequence"/>
</dbReference>
<dbReference type="SUPFAM" id="SSF103378">
    <property type="entry name" value="2-methylcitrate dehydratase PrpD"/>
    <property type="match status" value="1"/>
</dbReference>
<organism evidence="2 3">
    <name type="scientific">Caldovatus aquaticus</name>
    <dbReference type="NCBI Taxonomy" id="2865671"/>
    <lineage>
        <taxon>Bacteria</taxon>
        <taxon>Pseudomonadati</taxon>
        <taxon>Pseudomonadota</taxon>
        <taxon>Alphaproteobacteria</taxon>
        <taxon>Acetobacterales</taxon>
        <taxon>Roseomonadaceae</taxon>
        <taxon>Caldovatus</taxon>
    </lineage>
</organism>
<dbReference type="EMBL" id="JAHZUY010000006">
    <property type="protein sequence ID" value="MBW8268697.1"/>
    <property type="molecule type" value="Genomic_DNA"/>
</dbReference>
<proteinExistence type="predicted"/>
<feature type="domain" description="MmgE/PrpD C-terminal" evidence="1">
    <location>
        <begin position="8"/>
        <end position="105"/>
    </location>
</feature>
<dbReference type="InterPro" id="IPR036148">
    <property type="entry name" value="MmgE/PrpD_sf"/>
</dbReference>
<dbReference type="InterPro" id="IPR045337">
    <property type="entry name" value="MmgE_PrpD_C"/>
</dbReference>
<evidence type="ECO:0000313" key="3">
    <source>
        <dbReference type="Proteomes" id="UP001519924"/>
    </source>
</evidence>
<name>A0ABS7EZA2_9PROT</name>
<reference evidence="2 3" key="1">
    <citation type="submission" date="2021-08" db="EMBL/GenBank/DDBJ databases">
        <title>Caldovatus sediminis gen. nov., sp. nov., a moderately thermophilic bacterium isolated from a hot spring.</title>
        <authorList>
            <person name="Hu C.-J."/>
            <person name="Li W.-J."/>
            <person name="Xian W.-D."/>
        </authorList>
    </citation>
    <scope>NUCLEOTIDE SEQUENCE [LARGE SCALE GENOMIC DNA]</scope>
    <source>
        <strain evidence="2 3">SYSU G05006</strain>
    </source>
</reference>
<evidence type="ECO:0000259" key="1">
    <source>
        <dbReference type="Pfam" id="PF19305"/>
    </source>
</evidence>
<gene>
    <name evidence="2" type="ORF">K1J50_04285</name>
</gene>
<keyword evidence="3" id="KW-1185">Reference proteome</keyword>
<dbReference type="Pfam" id="PF19305">
    <property type="entry name" value="MmgE_PrpD_C"/>
    <property type="match status" value="1"/>
</dbReference>